<evidence type="ECO:0000259" key="4">
    <source>
        <dbReference type="Pfam" id="PF00085"/>
    </source>
</evidence>
<dbReference type="PANTHER" id="PTHR45672:SF3">
    <property type="entry name" value="THIOREDOXIN DOMAIN-CONTAINING PROTEIN 5"/>
    <property type="match status" value="1"/>
</dbReference>
<dbReference type="GO" id="GO:0003756">
    <property type="term" value="F:protein disulfide isomerase activity"/>
    <property type="evidence" value="ECO:0007669"/>
    <property type="project" value="TreeGrafter"/>
</dbReference>
<comment type="caution">
    <text evidence="5">The sequence shown here is derived from an EMBL/GenBank/DDBJ whole genome shotgun (WGS) entry which is preliminary data.</text>
</comment>
<organism evidence="5 6">
    <name type="scientific">Prymnesium parvum</name>
    <name type="common">Toxic golden alga</name>
    <dbReference type="NCBI Taxonomy" id="97485"/>
    <lineage>
        <taxon>Eukaryota</taxon>
        <taxon>Haptista</taxon>
        <taxon>Haptophyta</taxon>
        <taxon>Prymnesiophyceae</taxon>
        <taxon>Prymnesiales</taxon>
        <taxon>Prymnesiaceae</taxon>
        <taxon>Prymnesium</taxon>
    </lineage>
</organism>
<dbReference type="EMBL" id="JBGBPQ010000023">
    <property type="protein sequence ID" value="KAL1500353.1"/>
    <property type="molecule type" value="Genomic_DNA"/>
</dbReference>
<evidence type="ECO:0000256" key="1">
    <source>
        <dbReference type="ARBA" id="ARBA00006347"/>
    </source>
</evidence>
<dbReference type="InterPro" id="IPR051063">
    <property type="entry name" value="PDI"/>
</dbReference>
<name>A0AB34IMZ6_PRYPA</name>
<dbReference type="InterPro" id="IPR036249">
    <property type="entry name" value="Thioredoxin-like_sf"/>
</dbReference>
<proteinExistence type="inferred from homology"/>
<gene>
    <name evidence="5" type="ORF">AB1Y20_013016</name>
</gene>
<dbReference type="GO" id="GO:0005783">
    <property type="term" value="C:endoplasmic reticulum"/>
    <property type="evidence" value="ECO:0007669"/>
    <property type="project" value="TreeGrafter"/>
</dbReference>
<dbReference type="Gene3D" id="3.40.30.10">
    <property type="entry name" value="Glutaredoxin"/>
    <property type="match status" value="1"/>
</dbReference>
<dbReference type="PANTHER" id="PTHR45672">
    <property type="entry name" value="PROTEIN DISULFIDE-ISOMERASE C17H9.14C-RELATED"/>
    <property type="match status" value="1"/>
</dbReference>
<dbReference type="GO" id="GO:0006457">
    <property type="term" value="P:protein folding"/>
    <property type="evidence" value="ECO:0007669"/>
    <property type="project" value="TreeGrafter"/>
</dbReference>
<dbReference type="Pfam" id="PF00085">
    <property type="entry name" value="Thioredoxin"/>
    <property type="match status" value="1"/>
</dbReference>
<reference evidence="5 6" key="1">
    <citation type="journal article" date="2024" name="Science">
        <title>Giant polyketide synthase enzymes in the biosynthesis of giant marine polyether toxins.</title>
        <authorList>
            <person name="Fallon T.R."/>
            <person name="Shende V.V."/>
            <person name="Wierzbicki I.H."/>
            <person name="Pendleton A.L."/>
            <person name="Watervoot N.F."/>
            <person name="Auber R.P."/>
            <person name="Gonzalez D.J."/>
            <person name="Wisecaver J.H."/>
            <person name="Moore B.S."/>
        </authorList>
    </citation>
    <scope>NUCLEOTIDE SEQUENCE [LARGE SCALE GENOMIC DNA]</scope>
    <source>
        <strain evidence="5 6">12B1</strain>
    </source>
</reference>
<evidence type="ECO:0000256" key="3">
    <source>
        <dbReference type="SAM" id="Coils"/>
    </source>
</evidence>
<keyword evidence="2" id="KW-0732">Signal</keyword>
<evidence type="ECO:0000313" key="6">
    <source>
        <dbReference type="Proteomes" id="UP001515480"/>
    </source>
</evidence>
<protein>
    <recommendedName>
        <fullName evidence="4">Thioredoxin domain-containing protein</fullName>
    </recommendedName>
</protein>
<dbReference type="SUPFAM" id="SSF52833">
    <property type="entry name" value="Thioredoxin-like"/>
    <property type="match status" value="1"/>
</dbReference>
<keyword evidence="6" id="KW-1185">Reference proteome</keyword>
<evidence type="ECO:0000313" key="5">
    <source>
        <dbReference type="EMBL" id="KAL1500353.1"/>
    </source>
</evidence>
<accession>A0AB34IMZ6</accession>
<sequence length="171" mass="19004">MKPAWDSLAAQFEGSSTVLIADIDCTGAGEPLCSRFDVEGYPTLKYFNPPDEEGEIYEGERDEAALLEFASTKLGPGCAIGQLQYCTDEEKAELEEVVATPAEDRAKELAQLQRTLKEKEAAHEELLKKLQDQYDASTEELEEVKESLQPRIKLLKKAAQPSKPQELKAEL</sequence>
<keyword evidence="3" id="KW-0175">Coiled coil</keyword>
<dbReference type="InterPro" id="IPR013766">
    <property type="entry name" value="Thioredoxin_domain"/>
</dbReference>
<dbReference type="Proteomes" id="UP001515480">
    <property type="component" value="Unassembled WGS sequence"/>
</dbReference>
<evidence type="ECO:0000256" key="2">
    <source>
        <dbReference type="ARBA" id="ARBA00022729"/>
    </source>
</evidence>
<dbReference type="CDD" id="cd02961">
    <property type="entry name" value="PDI_a_family"/>
    <property type="match status" value="1"/>
</dbReference>
<comment type="similarity">
    <text evidence="1">Belongs to the protein disulfide isomerase family.</text>
</comment>
<feature type="coiled-coil region" evidence="3">
    <location>
        <begin position="102"/>
        <end position="147"/>
    </location>
</feature>
<feature type="domain" description="Thioredoxin" evidence="4">
    <location>
        <begin position="1"/>
        <end position="70"/>
    </location>
</feature>
<dbReference type="AlphaFoldDB" id="A0AB34IMZ6"/>